<keyword evidence="7" id="KW-0460">Magnesium</keyword>
<dbReference type="GO" id="GO:0004519">
    <property type="term" value="F:endonuclease activity"/>
    <property type="evidence" value="ECO:0007669"/>
    <property type="project" value="UniProtKB-KW"/>
</dbReference>
<dbReference type="AlphaFoldDB" id="A0A0L6VKL0"/>
<evidence type="ECO:0000256" key="14">
    <source>
        <dbReference type="ARBA" id="ARBA00049244"/>
    </source>
</evidence>
<evidence type="ECO:0000313" key="18">
    <source>
        <dbReference type="Proteomes" id="UP000037035"/>
    </source>
</evidence>
<comment type="caution">
    <text evidence="17">The sequence shown here is derived from an EMBL/GenBank/DDBJ whole genome shotgun (WGS) entry which is preliminary data.</text>
</comment>
<evidence type="ECO:0000256" key="8">
    <source>
        <dbReference type="ARBA" id="ARBA00022884"/>
    </source>
</evidence>
<dbReference type="PANTHER" id="PTHR42648">
    <property type="entry name" value="TRANSPOSASE, PUTATIVE-RELATED"/>
    <property type="match status" value="1"/>
</dbReference>
<evidence type="ECO:0000256" key="9">
    <source>
        <dbReference type="ARBA" id="ARBA00022908"/>
    </source>
</evidence>
<proteinExistence type="predicted"/>
<reference evidence="17 18" key="1">
    <citation type="submission" date="2015-08" db="EMBL/GenBank/DDBJ databases">
        <title>Next Generation Sequencing and Analysis of the Genome of Puccinia sorghi L Schw, the Causal Agent of Maize Common Rust.</title>
        <authorList>
            <person name="Rochi L."/>
            <person name="Burguener G."/>
            <person name="Darino M."/>
            <person name="Turjanski A."/>
            <person name="Kreff E."/>
            <person name="Dieguez M.J."/>
            <person name="Sacco F."/>
        </authorList>
    </citation>
    <scope>NUCLEOTIDE SEQUENCE [LARGE SCALE GENOMIC DNA]</scope>
    <source>
        <strain evidence="17 18">RO10H11247</strain>
    </source>
</reference>
<dbReference type="GO" id="GO:0015074">
    <property type="term" value="P:DNA integration"/>
    <property type="evidence" value="ECO:0007669"/>
    <property type="project" value="UniProtKB-KW"/>
</dbReference>
<dbReference type="Gene3D" id="3.30.420.10">
    <property type="entry name" value="Ribonuclease H-like superfamily/Ribonuclease H"/>
    <property type="match status" value="1"/>
</dbReference>
<keyword evidence="11" id="KW-0239">DNA-directed DNA polymerase</keyword>
<organism evidence="17 18">
    <name type="scientific">Puccinia sorghi</name>
    <dbReference type="NCBI Taxonomy" id="27349"/>
    <lineage>
        <taxon>Eukaryota</taxon>
        <taxon>Fungi</taxon>
        <taxon>Dikarya</taxon>
        <taxon>Basidiomycota</taxon>
        <taxon>Pucciniomycotina</taxon>
        <taxon>Pucciniomycetes</taxon>
        <taxon>Pucciniales</taxon>
        <taxon>Pucciniaceae</taxon>
        <taxon>Puccinia</taxon>
    </lineage>
</organism>
<keyword evidence="5" id="KW-0255">Endonuclease</keyword>
<dbReference type="InterPro" id="IPR001584">
    <property type="entry name" value="Integrase_cat-core"/>
</dbReference>
<evidence type="ECO:0000256" key="15">
    <source>
        <dbReference type="SAM" id="MobiDB-lite"/>
    </source>
</evidence>
<dbReference type="OrthoDB" id="2277642at2759"/>
<dbReference type="InterPro" id="IPR036397">
    <property type="entry name" value="RNaseH_sf"/>
</dbReference>
<keyword evidence="4" id="KW-0479">Metal-binding</keyword>
<keyword evidence="18" id="KW-1185">Reference proteome</keyword>
<dbReference type="GO" id="GO:0003887">
    <property type="term" value="F:DNA-directed DNA polymerase activity"/>
    <property type="evidence" value="ECO:0007669"/>
    <property type="project" value="UniProtKB-KW"/>
</dbReference>
<keyword evidence="10" id="KW-0695">RNA-directed DNA polymerase</keyword>
<dbReference type="SUPFAM" id="SSF53098">
    <property type="entry name" value="Ribonuclease H-like"/>
    <property type="match status" value="1"/>
</dbReference>
<evidence type="ECO:0000256" key="12">
    <source>
        <dbReference type="ARBA" id="ARBA00023172"/>
    </source>
</evidence>
<dbReference type="Pfam" id="PF00665">
    <property type="entry name" value="rve"/>
    <property type="match status" value="1"/>
</dbReference>
<feature type="region of interest" description="Disordered" evidence="15">
    <location>
        <begin position="1"/>
        <end position="25"/>
    </location>
</feature>
<evidence type="ECO:0000256" key="13">
    <source>
        <dbReference type="ARBA" id="ARBA00048173"/>
    </source>
</evidence>
<evidence type="ECO:0000256" key="3">
    <source>
        <dbReference type="ARBA" id="ARBA00022722"/>
    </source>
</evidence>
<evidence type="ECO:0000256" key="1">
    <source>
        <dbReference type="ARBA" id="ARBA00022578"/>
    </source>
</evidence>
<comment type="catalytic activity">
    <reaction evidence="14">
        <text>DNA(n) + a 2'-deoxyribonucleoside 5'-triphosphate = DNA(n+1) + diphosphate</text>
        <dbReference type="Rhea" id="RHEA:22508"/>
        <dbReference type="Rhea" id="RHEA-COMP:17339"/>
        <dbReference type="Rhea" id="RHEA-COMP:17340"/>
        <dbReference type="ChEBI" id="CHEBI:33019"/>
        <dbReference type="ChEBI" id="CHEBI:61560"/>
        <dbReference type="ChEBI" id="CHEBI:173112"/>
        <dbReference type="EC" id="2.7.7.7"/>
    </reaction>
</comment>
<sequence>MRRVNNMSNSNSTPAINNRESTIAPKNVFNTNSYNPKNNQHQDNTEGKNEDLIDWVQKMNFKQIKRAEITPDDLMEFDKPPKSLEAIPKRHLATKEDVKIITQREDNNEIQVLSQEEKVKMLVKEHVAIKDRSEEIKKTINLVYDVFYSKIETDPVRKACEKTMEDQQLFREKLTIDAIPTLTPDNFLIWHTQILHYLDSIDASAKSSASSQQQVFLFTDASRKCKYKAHNTLANHPKSSCWKLYPHLQPDFSDNSKIKDGQAKQSVSSFFSAQSTPVSSFILDLGSLCTSTSFTFEINSFTIINSSGAKITGNHLGNLPTIKFFNPSHQSHFTQSKLLHKSLGHDHKACEACTVAKVTKKSFHTKNSRASKPFEEIHMDLVGPIFPSSRKGHCYLLTVVDSCTRYCSVIPVKSKSDVSETISQAVSLEAKRLGYFPTVIHSDRSSEFINLHLTEFFNRHSIRARQSDAYTPQQSGLAESFNRTILESLRAIFQDTGLNKRLWNEIIKTSTLTLN</sequence>
<keyword evidence="6" id="KW-0378">Hydrolase</keyword>
<gene>
    <name evidence="17" type="ORF">VP01_1520g1</name>
</gene>
<accession>A0A0L6VKL0</accession>
<feature type="domain" description="Integrase catalytic" evidence="16">
    <location>
        <begin position="369"/>
        <end position="515"/>
    </location>
</feature>
<dbReference type="GO" id="GO:0032196">
    <property type="term" value="P:transposition"/>
    <property type="evidence" value="ECO:0007669"/>
    <property type="project" value="UniProtKB-KW"/>
</dbReference>
<dbReference type="EMBL" id="LAVV01005787">
    <property type="protein sequence ID" value="KNZ60670.1"/>
    <property type="molecule type" value="Genomic_DNA"/>
</dbReference>
<evidence type="ECO:0000259" key="16">
    <source>
        <dbReference type="PROSITE" id="PS50994"/>
    </source>
</evidence>
<evidence type="ECO:0000256" key="10">
    <source>
        <dbReference type="ARBA" id="ARBA00022918"/>
    </source>
</evidence>
<dbReference type="GO" id="GO:0016787">
    <property type="term" value="F:hydrolase activity"/>
    <property type="evidence" value="ECO:0007669"/>
    <property type="project" value="UniProtKB-KW"/>
</dbReference>
<keyword evidence="11" id="KW-0808">Transferase</keyword>
<dbReference type="PANTHER" id="PTHR42648:SF11">
    <property type="entry name" value="TRANSPOSON TY4-P GAG-POL POLYPROTEIN"/>
    <property type="match status" value="1"/>
</dbReference>
<keyword evidence="2" id="KW-0548">Nucleotidyltransferase</keyword>
<evidence type="ECO:0000313" key="17">
    <source>
        <dbReference type="EMBL" id="KNZ60670.1"/>
    </source>
</evidence>
<keyword evidence="1" id="KW-0815">Transposition</keyword>
<evidence type="ECO:0000256" key="11">
    <source>
        <dbReference type="ARBA" id="ARBA00022932"/>
    </source>
</evidence>
<dbReference type="VEuPathDB" id="FungiDB:VP01_1520g1"/>
<dbReference type="InterPro" id="IPR039537">
    <property type="entry name" value="Retrotran_Ty1/copia-like"/>
</dbReference>
<dbReference type="InterPro" id="IPR012337">
    <property type="entry name" value="RNaseH-like_sf"/>
</dbReference>
<name>A0A0L6VKL0_9BASI</name>
<dbReference type="GO" id="GO:0003964">
    <property type="term" value="F:RNA-directed DNA polymerase activity"/>
    <property type="evidence" value="ECO:0007669"/>
    <property type="project" value="UniProtKB-KW"/>
</dbReference>
<evidence type="ECO:0000256" key="5">
    <source>
        <dbReference type="ARBA" id="ARBA00022759"/>
    </source>
</evidence>
<evidence type="ECO:0000256" key="2">
    <source>
        <dbReference type="ARBA" id="ARBA00022695"/>
    </source>
</evidence>
<keyword evidence="9" id="KW-0229">DNA integration</keyword>
<keyword evidence="12" id="KW-0233">DNA recombination</keyword>
<evidence type="ECO:0000256" key="4">
    <source>
        <dbReference type="ARBA" id="ARBA00022723"/>
    </source>
</evidence>
<protein>
    <recommendedName>
        <fullName evidence="16">Integrase catalytic domain-containing protein</fullName>
    </recommendedName>
</protein>
<dbReference type="PROSITE" id="PS50994">
    <property type="entry name" value="INTEGRASE"/>
    <property type="match status" value="1"/>
</dbReference>
<evidence type="ECO:0000256" key="7">
    <source>
        <dbReference type="ARBA" id="ARBA00022842"/>
    </source>
</evidence>
<keyword evidence="8" id="KW-0694">RNA-binding</keyword>
<dbReference type="GO" id="GO:0046872">
    <property type="term" value="F:metal ion binding"/>
    <property type="evidence" value="ECO:0007669"/>
    <property type="project" value="UniProtKB-KW"/>
</dbReference>
<evidence type="ECO:0000256" key="6">
    <source>
        <dbReference type="ARBA" id="ARBA00022801"/>
    </source>
</evidence>
<feature type="compositionally biased region" description="Low complexity" evidence="15">
    <location>
        <begin position="1"/>
        <end position="12"/>
    </location>
</feature>
<keyword evidence="3" id="KW-0540">Nuclease</keyword>
<comment type="catalytic activity">
    <reaction evidence="13">
        <text>DNA(n) + a 2'-deoxyribonucleoside 5'-triphosphate = DNA(n+1) + diphosphate</text>
        <dbReference type="Rhea" id="RHEA:22508"/>
        <dbReference type="Rhea" id="RHEA-COMP:17339"/>
        <dbReference type="Rhea" id="RHEA-COMP:17340"/>
        <dbReference type="ChEBI" id="CHEBI:33019"/>
        <dbReference type="ChEBI" id="CHEBI:61560"/>
        <dbReference type="ChEBI" id="CHEBI:173112"/>
        <dbReference type="EC" id="2.7.7.49"/>
    </reaction>
</comment>
<dbReference type="GO" id="GO:0005634">
    <property type="term" value="C:nucleus"/>
    <property type="evidence" value="ECO:0007669"/>
    <property type="project" value="UniProtKB-ARBA"/>
</dbReference>
<dbReference type="GO" id="GO:0006310">
    <property type="term" value="P:DNA recombination"/>
    <property type="evidence" value="ECO:0007669"/>
    <property type="project" value="UniProtKB-KW"/>
</dbReference>
<dbReference type="GO" id="GO:0003723">
    <property type="term" value="F:RNA binding"/>
    <property type="evidence" value="ECO:0007669"/>
    <property type="project" value="UniProtKB-KW"/>
</dbReference>
<dbReference type="Proteomes" id="UP000037035">
    <property type="component" value="Unassembled WGS sequence"/>
</dbReference>